<evidence type="ECO:0000256" key="1">
    <source>
        <dbReference type="SAM" id="SignalP"/>
    </source>
</evidence>
<organism evidence="2 3">
    <name type="scientific">[Clostridium] fimetarium</name>
    <dbReference type="NCBI Taxonomy" id="99656"/>
    <lineage>
        <taxon>Bacteria</taxon>
        <taxon>Bacillati</taxon>
        <taxon>Bacillota</taxon>
        <taxon>Clostridia</taxon>
        <taxon>Lachnospirales</taxon>
        <taxon>Lachnospiraceae</taxon>
    </lineage>
</organism>
<dbReference type="EMBL" id="FOJI01000005">
    <property type="protein sequence ID" value="SEW16299.1"/>
    <property type="molecule type" value="Genomic_DNA"/>
</dbReference>
<accession>A0A1I0PPI5</accession>
<keyword evidence="3" id="KW-1185">Reference proteome</keyword>
<dbReference type="Gene3D" id="3.30.565.40">
    <property type="entry name" value="Fervidobacterium nodosum Rt17-B1 like"/>
    <property type="match status" value="1"/>
</dbReference>
<evidence type="ECO:0000313" key="2">
    <source>
        <dbReference type="EMBL" id="SEW16299.1"/>
    </source>
</evidence>
<keyword evidence="1" id="KW-0732">Signal</keyword>
<dbReference type="OrthoDB" id="2067190at2"/>
<feature type="chain" id="PRO_5039405933" description="Deacetylase PdaC domain-containing protein" evidence="1">
    <location>
        <begin position="21"/>
        <end position="258"/>
    </location>
</feature>
<proteinExistence type="predicted"/>
<feature type="signal peptide" evidence="1">
    <location>
        <begin position="1"/>
        <end position="20"/>
    </location>
</feature>
<dbReference type="AlphaFoldDB" id="A0A1I0PPI5"/>
<name>A0A1I0PPI5_9FIRM</name>
<dbReference type="Proteomes" id="UP000199701">
    <property type="component" value="Unassembled WGS sequence"/>
</dbReference>
<evidence type="ECO:0000313" key="3">
    <source>
        <dbReference type="Proteomes" id="UP000199701"/>
    </source>
</evidence>
<protein>
    <recommendedName>
        <fullName evidence="4">Deacetylase PdaC domain-containing protein</fullName>
    </recommendedName>
</protein>
<reference evidence="2 3" key="1">
    <citation type="submission" date="2016-10" db="EMBL/GenBank/DDBJ databases">
        <authorList>
            <person name="de Groot N.N."/>
        </authorList>
    </citation>
    <scope>NUCLEOTIDE SEQUENCE [LARGE SCALE GENOMIC DNA]</scope>
    <source>
        <strain evidence="2 3">DSM 9179</strain>
    </source>
</reference>
<dbReference type="RefSeq" id="WP_092452873.1">
    <property type="nucleotide sequence ID" value="NZ_FOJI01000005.1"/>
</dbReference>
<dbReference type="STRING" id="99656.SAMN05421659_105238"/>
<sequence length="258" mass="29221">MKKVKITLVSTIVCINIITAICLVSCQNNESGNTFDNSTSSHDEVSSISYELRNVSVDYTINEEVFSDTSHINSNVNIKYPQLIGDKRDYSEVNNFIKETIMEHLYDYGVDYSNLTITVDFKITFSNKRLISIVFSGFGNVRTAAHPNNIFYSLNIDLEACSKIKLQDICSINSNLVKIYREKWAQQTDEVRAVILRDYNDDDLIKAFTQADNLGSSVYSYLTSNGVAFSLSVSHAIGDHIETEINYQEIKDNLKIKE</sequence>
<gene>
    <name evidence="2" type="ORF">SAMN05421659_105238</name>
</gene>
<evidence type="ECO:0008006" key="4">
    <source>
        <dbReference type="Google" id="ProtNLM"/>
    </source>
</evidence>